<evidence type="ECO:0000259" key="2">
    <source>
        <dbReference type="Pfam" id="PF04909"/>
    </source>
</evidence>
<dbReference type="InterPro" id="IPR032465">
    <property type="entry name" value="ACMSD"/>
</dbReference>
<accession>A0A7X5BZK8</accession>
<dbReference type="Proteomes" id="UP000558113">
    <property type="component" value="Unassembled WGS sequence"/>
</dbReference>
<proteinExistence type="predicted"/>
<evidence type="ECO:0000313" key="4">
    <source>
        <dbReference type="Proteomes" id="UP000558113"/>
    </source>
</evidence>
<reference evidence="3 4" key="1">
    <citation type="submission" date="2020-01" db="EMBL/GenBank/DDBJ databases">
        <title>Paenibacillus soybeanensis sp. nov. isolated from the nodules of soybean (Glycine max(L.) Merr).</title>
        <authorList>
            <person name="Wang H."/>
        </authorList>
    </citation>
    <scope>NUCLEOTIDE SEQUENCE [LARGE SCALE GENOMIC DNA]</scope>
    <source>
        <strain evidence="3 4">DSM 23054</strain>
    </source>
</reference>
<sequence>MIDVHAHYGWDYVFDEDFTLEEQQAKHAEFGIGATILQPASCHDLERVSAQHDAIAAATRIFPGKFYGMANPNPHLRDDIYEAELRRCVEELGFVGVKVHTFAHAVHPGGRDGTKVFELARQLGIPVMVHTGAGIPFANPSNLIEVAERFPEVPIVMAHCGMMIMAGETILALRKCKNLYADITWTAGFQIKHWADEVGADRFMFGTDHADNCGTELAKIRTCGLNEEQQAQILHGTAERIYGIRA</sequence>
<organism evidence="3 4">
    <name type="scientific">Paenibacillus sacheonensis</name>
    <dbReference type="NCBI Taxonomy" id="742054"/>
    <lineage>
        <taxon>Bacteria</taxon>
        <taxon>Bacillati</taxon>
        <taxon>Bacillota</taxon>
        <taxon>Bacilli</taxon>
        <taxon>Bacillales</taxon>
        <taxon>Paenibacillaceae</taxon>
        <taxon>Paenibacillus</taxon>
    </lineage>
</organism>
<dbReference type="GO" id="GO:0016787">
    <property type="term" value="F:hydrolase activity"/>
    <property type="evidence" value="ECO:0007669"/>
    <property type="project" value="UniProtKB-KW"/>
</dbReference>
<protein>
    <submittedName>
        <fullName evidence="3">Amidohydrolase family protein</fullName>
    </submittedName>
</protein>
<dbReference type="CDD" id="cd01292">
    <property type="entry name" value="metallo-dependent_hydrolases"/>
    <property type="match status" value="1"/>
</dbReference>
<dbReference type="Pfam" id="PF04909">
    <property type="entry name" value="Amidohydro_2"/>
    <property type="match status" value="1"/>
</dbReference>
<dbReference type="AlphaFoldDB" id="A0A7X5BZK8"/>
<dbReference type="Gene3D" id="3.20.20.140">
    <property type="entry name" value="Metal-dependent hydrolases"/>
    <property type="match status" value="1"/>
</dbReference>
<dbReference type="InterPro" id="IPR032466">
    <property type="entry name" value="Metal_Hydrolase"/>
</dbReference>
<dbReference type="PANTHER" id="PTHR21240">
    <property type="entry name" value="2-AMINO-3-CARBOXYLMUCONATE-6-SEMIALDEHYDE DECARBOXYLASE"/>
    <property type="match status" value="1"/>
</dbReference>
<evidence type="ECO:0000313" key="3">
    <source>
        <dbReference type="EMBL" id="NBC67474.1"/>
    </source>
</evidence>
<name>A0A7X5BZK8_9BACL</name>
<dbReference type="EMBL" id="JAAAMU010000001">
    <property type="protein sequence ID" value="NBC67474.1"/>
    <property type="molecule type" value="Genomic_DNA"/>
</dbReference>
<gene>
    <name evidence="3" type="ORF">GT003_00510</name>
</gene>
<keyword evidence="1" id="KW-0456">Lyase</keyword>
<keyword evidence="4" id="KW-1185">Reference proteome</keyword>
<comment type="caution">
    <text evidence="3">The sequence shown here is derived from an EMBL/GenBank/DDBJ whole genome shotgun (WGS) entry which is preliminary data.</text>
</comment>
<evidence type="ECO:0000256" key="1">
    <source>
        <dbReference type="ARBA" id="ARBA00023239"/>
    </source>
</evidence>
<dbReference type="OrthoDB" id="9771932at2"/>
<dbReference type="GO" id="GO:0016831">
    <property type="term" value="F:carboxy-lyase activity"/>
    <property type="evidence" value="ECO:0007669"/>
    <property type="project" value="InterPro"/>
</dbReference>
<keyword evidence="3" id="KW-0378">Hydrolase</keyword>
<feature type="domain" description="Amidohydrolase-related" evidence="2">
    <location>
        <begin position="2"/>
        <end position="244"/>
    </location>
</feature>
<dbReference type="InterPro" id="IPR006680">
    <property type="entry name" value="Amidohydro-rel"/>
</dbReference>
<dbReference type="SUPFAM" id="SSF51556">
    <property type="entry name" value="Metallo-dependent hydrolases"/>
    <property type="match status" value="1"/>
</dbReference>